<evidence type="ECO:0000256" key="7">
    <source>
        <dbReference type="ARBA" id="ARBA00023145"/>
    </source>
</evidence>
<feature type="active site" description="Charge relay system; for autoendoproteolytic cleavage activity" evidence="12">
    <location>
        <position position="253"/>
    </location>
</feature>
<evidence type="ECO:0000256" key="8">
    <source>
        <dbReference type="ARBA" id="ARBA00023209"/>
    </source>
</evidence>
<comment type="subunit">
    <text evidence="12">Heterodimer of a large membrane-associated beta subunit and a small pyruvoyl-containing alpha subunit.</text>
</comment>
<evidence type="ECO:0000256" key="12">
    <source>
        <dbReference type="HAMAP-Rule" id="MF_00662"/>
    </source>
</evidence>
<keyword evidence="4 12" id="KW-0210">Decarboxylase</keyword>
<keyword evidence="14" id="KW-1185">Reference proteome</keyword>
<evidence type="ECO:0000256" key="2">
    <source>
        <dbReference type="ARBA" id="ARBA00022475"/>
    </source>
</evidence>
<keyword evidence="7 12" id="KW-0865">Zymogen</keyword>
<dbReference type="RefSeq" id="WP_194866196.1">
    <property type="nucleotide sequence ID" value="NZ_ARXX01000078.1"/>
</dbReference>
<evidence type="ECO:0000256" key="9">
    <source>
        <dbReference type="ARBA" id="ARBA00023239"/>
    </source>
</evidence>
<dbReference type="PANTHER" id="PTHR10067">
    <property type="entry name" value="PHOSPHATIDYLSERINE DECARBOXYLASE"/>
    <property type="match status" value="1"/>
</dbReference>
<comment type="subcellular location">
    <subcellularLocation>
        <location evidence="12">Cell membrane</location>
        <topology evidence="12">Peripheral membrane protein</topology>
    </subcellularLocation>
</comment>
<comment type="function">
    <text evidence="12">Catalyzes the formation of phosphatidylethanolamine (PtdEtn) from phosphatidylserine (PtdSer).</text>
</comment>
<sequence>MSALKDKVFVAVQYCLPQHLLSRLVGWVARSEIPWIKTTFINTFIRRFGVDLSEAEIEDPDRFENFNAFFTRALKDGARPIAEDHDALACPADGTVSQRGRLRGGDLFQAKGRHYSAFELLGGDGALAGEFSNGEFATVYLSPKDYHRVHMPCTGTLRETLYVPGRLFSVNQATTERVPRLFARNERLVCVFDTERGPMAVVMVGAMIVAGIDTVFAGQVTPRATDVTRRDYRDPAPVVLEKGAELGRFLLGSTVILLFPEGAATFDDAALPGDTVRMGQPFGRLR</sequence>
<keyword evidence="5 12" id="KW-0443">Lipid metabolism</keyword>
<evidence type="ECO:0000256" key="5">
    <source>
        <dbReference type="ARBA" id="ARBA00023098"/>
    </source>
</evidence>
<evidence type="ECO:0000313" key="14">
    <source>
        <dbReference type="Proteomes" id="UP000662703"/>
    </source>
</evidence>
<protein>
    <recommendedName>
        <fullName evidence="12">Phosphatidylserine decarboxylase proenzyme</fullName>
        <ecNumber evidence="12">4.1.1.65</ecNumber>
    </recommendedName>
    <component>
        <recommendedName>
            <fullName evidence="12">Phosphatidylserine decarboxylase alpha chain</fullName>
        </recommendedName>
    </component>
    <component>
        <recommendedName>
            <fullName evidence="12">Phosphatidylserine decarboxylase beta chain</fullName>
        </recommendedName>
    </component>
</protein>
<feature type="active site" description="Charge relay system; for autoendoproteolytic cleavage activity" evidence="12">
    <location>
        <position position="93"/>
    </location>
</feature>
<comment type="cofactor">
    <cofactor evidence="12">
        <name>pyruvate</name>
        <dbReference type="ChEBI" id="CHEBI:15361"/>
    </cofactor>
    <text evidence="12">Binds 1 pyruvoyl group covalently per subunit.</text>
</comment>
<evidence type="ECO:0000256" key="1">
    <source>
        <dbReference type="ARBA" id="ARBA00005189"/>
    </source>
</evidence>
<dbReference type="EC" id="4.1.1.65" evidence="12"/>
<name>A0ABS0AVJ6_9GAMM</name>
<accession>A0ABS0AVJ6</accession>
<dbReference type="HAMAP" id="MF_00662">
    <property type="entry name" value="PS_decarb_PSD_B_type1"/>
    <property type="match status" value="1"/>
</dbReference>
<comment type="pathway">
    <text evidence="12">Phospholipid metabolism; phosphatidylethanolamine biosynthesis; phosphatidylethanolamine from CDP-diacylglycerol: step 2/2.</text>
</comment>
<feature type="chain" id="PRO_5044921450" description="Phosphatidylserine decarboxylase alpha chain" evidence="12">
    <location>
        <begin position="253"/>
        <end position="286"/>
    </location>
</feature>
<feature type="active site" description="Charge relay system; for autoendoproteolytic cleavage activity" evidence="12">
    <location>
        <position position="150"/>
    </location>
</feature>
<comment type="PTM">
    <text evidence="12">Is synthesized initially as an inactive proenzyme. Formation of the active enzyme involves a self-maturation process in which the active site pyruvoyl group is generated from an internal serine residue via an autocatalytic post-translational modification. Two non-identical subunits are generated from the proenzyme in this reaction, and the pyruvate is formed at the N-terminus of the alpha chain, which is derived from the carboxyl end of the proenzyme. The autoendoproteolytic cleavage occurs by a canonical serine protease mechanism, in which the side chain hydroxyl group of the serine supplies its oxygen atom to form the C-terminus of the beta chain, while the remainder of the serine residue undergoes an oxidative deamination to produce ammonia and the pyruvoyl prosthetic group on the alpha chain. During this reaction, the Ser that is part of the protease active site of the proenzyme becomes the pyruvoyl prosthetic group, which constitutes an essential element of the active site of the mature decarboxylase.</text>
</comment>
<feature type="chain" id="PRO_5044921451" description="Phosphatidylserine decarboxylase beta chain" evidence="12">
    <location>
        <begin position="1"/>
        <end position="252"/>
    </location>
</feature>
<keyword evidence="10 12" id="KW-1208">Phospholipid metabolism</keyword>
<evidence type="ECO:0000256" key="11">
    <source>
        <dbReference type="ARBA" id="ARBA00023317"/>
    </source>
</evidence>
<keyword evidence="8 12" id="KW-0594">Phospholipid biosynthesis</keyword>
<dbReference type="InterPro" id="IPR033177">
    <property type="entry name" value="PSD-B"/>
</dbReference>
<comment type="pathway">
    <text evidence="1">Lipid metabolism.</text>
</comment>
<dbReference type="Pfam" id="PF02666">
    <property type="entry name" value="PS_Dcarbxylase"/>
    <property type="match status" value="1"/>
</dbReference>
<comment type="similarity">
    <text evidence="12">Belongs to the phosphatidylserine decarboxylase family. PSD-B subfamily. Prokaryotic type I sub-subfamily.</text>
</comment>
<evidence type="ECO:0000256" key="3">
    <source>
        <dbReference type="ARBA" id="ARBA00022516"/>
    </source>
</evidence>
<comment type="catalytic activity">
    <reaction evidence="12">
        <text>a 1,2-diacyl-sn-glycero-3-phospho-L-serine + H(+) = a 1,2-diacyl-sn-glycero-3-phosphoethanolamine + CO2</text>
        <dbReference type="Rhea" id="RHEA:20828"/>
        <dbReference type="ChEBI" id="CHEBI:15378"/>
        <dbReference type="ChEBI" id="CHEBI:16526"/>
        <dbReference type="ChEBI" id="CHEBI:57262"/>
        <dbReference type="ChEBI" id="CHEBI:64612"/>
        <dbReference type="EC" id="4.1.1.65"/>
    </reaction>
</comment>
<keyword evidence="2 12" id="KW-1003">Cell membrane</keyword>
<keyword evidence="3 12" id="KW-0444">Lipid biosynthesis</keyword>
<feature type="active site" description="Schiff-base intermediate with substrate; via pyruvic acid; for decarboxylase activity" evidence="12">
    <location>
        <position position="253"/>
    </location>
</feature>
<evidence type="ECO:0000256" key="6">
    <source>
        <dbReference type="ARBA" id="ARBA00023136"/>
    </source>
</evidence>
<evidence type="ECO:0000256" key="10">
    <source>
        <dbReference type="ARBA" id="ARBA00023264"/>
    </source>
</evidence>
<dbReference type="Proteomes" id="UP000662703">
    <property type="component" value="Unassembled WGS sequence"/>
</dbReference>
<keyword evidence="11 12" id="KW-0670">Pyruvate</keyword>
<comment type="caution">
    <text evidence="13">The sequence shown here is derived from an EMBL/GenBank/DDBJ whole genome shotgun (WGS) entry which is preliminary data.</text>
</comment>
<feature type="modified residue" description="Pyruvic acid (Ser); by autocatalysis" evidence="12">
    <location>
        <position position="253"/>
    </location>
</feature>
<evidence type="ECO:0000256" key="4">
    <source>
        <dbReference type="ARBA" id="ARBA00022793"/>
    </source>
</evidence>
<dbReference type="NCBIfam" id="TIGR00163">
    <property type="entry name" value="PS_decarb"/>
    <property type="match status" value="1"/>
</dbReference>
<dbReference type="InterPro" id="IPR033178">
    <property type="entry name" value="PSD_type1_pro"/>
</dbReference>
<evidence type="ECO:0000313" key="13">
    <source>
        <dbReference type="EMBL" id="MBF5058160.1"/>
    </source>
</evidence>
<organism evidence="13 14">
    <name type="scientific">Alloalcanivorax profundimaris</name>
    <dbReference type="NCBI Taxonomy" id="2735259"/>
    <lineage>
        <taxon>Bacteria</taxon>
        <taxon>Pseudomonadati</taxon>
        <taxon>Pseudomonadota</taxon>
        <taxon>Gammaproteobacteria</taxon>
        <taxon>Oceanospirillales</taxon>
        <taxon>Alcanivoracaceae</taxon>
        <taxon>Alloalcanivorax</taxon>
    </lineage>
</organism>
<dbReference type="EMBL" id="ARXX01000078">
    <property type="protein sequence ID" value="MBF5058160.1"/>
    <property type="molecule type" value="Genomic_DNA"/>
</dbReference>
<proteinExistence type="inferred from homology"/>
<keyword evidence="9 12" id="KW-0456">Lyase</keyword>
<keyword evidence="6 12" id="KW-0472">Membrane</keyword>
<feature type="site" description="Cleavage (non-hydrolytic); by autocatalysis" evidence="12">
    <location>
        <begin position="252"/>
        <end position="253"/>
    </location>
</feature>
<gene>
    <name evidence="12" type="primary">psd</name>
    <name evidence="13" type="ORF">Y5W_03454</name>
</gene>
<reference evidence="13 14" key="1">
    <citation type="submission" date="2012-09" db="EMBL/GenBank/DDBJ databases">
        <title>Genome Sequence of alkane-degrading Bacterium Alcanivorax sp. 521-1.</title>
        <authorList>
            <person name="Lai Q."/>
            <person name="Shao Z."/>
        </authorList>
    </citation>
    <scope>NUCLEOTIDE SEQUENCE [LARGE SCALE GENOMIC DNA]</scope>
    <source>
        <strain evidence="13 14">521-1</strain>
    </source>
</reference>
<dbReference type="InterPro" id="IPR003817">
    <property type="entry name" value="PS_Dcarbxylase"/>
</dbReference>
<dbReference type="PANTHER" id="PTHR10067:SF6">
    <property type="entry name" value="PHOSPHATIDYLSERINE DECARBOXYLASE PROENZYME, MITOCHONDRIAL"/>
    <property type="match status" value="1"/>
</dbReference>